<dbReference type="PANTHER" id="PTHR36009:SF3">
    <property type="entry name" value="TRANSMEMBRANE PROTEIN"/>
    <property type="match status" value="1"/>
</dbReference>
<organism evidence="2">
    <name type="scientific">Dunaliella tertiolecta</name>
    <name type="common">Green alga</name>
    <dbReference type="NCBI Taxonomy" id="3047"/>
    <lineage>
        <taxon>Eukaryota</taxon>
        <taxon>Viridiplantae</taxon>
        <taxon>Chlorophyta</taxon>
        <taxon>core chlorophytes</taxon>
        <taxon>Chlorophyceae</taxon>
        <taxon>CS clade</taxon>
        <taxon>Chlamydomonadales</taxon>
        <taxon>Dunaliellaceae</taxon>
        <taxon>Dunaliella</taxon>
    </lineage>
</organism>
<reference evidence="2" key="1">
    <citation type="submission" date="2021-01" db="EMBL/GenBank/DDBJ databases">
        <authorList>
            <person name="Corre E."/>
            <person name="Pelletier E."/>
            <person name="Niang G."/>
            <person name="Scheremetjew M."/>
            <person name="Finn R."/>
            <person name="Kale V."/>
            <person name="Holt S."/>
            <person name="Cochrane G."/>
            <person name="Meng A."/>
            <person name="Brown T."/>
            <person name="Cohen L."/>
        </authorList>
    </citation>
    <scope>NUCLEOTIDE SEQUENCE</scope>
    <source>
        <strain evidence="2">CCMP1320</strain>
    </source>
</reference>
<feature type="compositionally biased region" description="Low complexity" evidence="1">
    <location>
        <begin position="404"/>
        <end position="451"/>
    </location>
</feature>
<evidence type="ECO:0000256" key="1">
    <source>
        <dbReference type="SAM" id="MobiDB-lite"/>
    </source>
</evidence>
<sequence length="584" mass="62140">MSFLALRSRAFKSMELHQVNSTSTAPGSGLQQQQGSKPRKSKDLHRQPKGGKDVDFHGVGVDSSWNGRRARASMELCKEGQSVHGSRAYTLAFAAFWVGIRAYGLLAPTNNSAHIAADKGAFFKLLTPSPSAASACDAHAHQLATAAHLDALFTILALWPALHDATARRQRAALLAWGFDGPVQQLSAWPFVGASFAFGILALLPLLSSWRMPAQAAQSLPLRPQMQLTNSPRARSADFSLLADRQSRLQATDHSGTRPSVRMSDCWPSIRTPERQSRQGPPEAVHGRLPPVPPVLVVGAASCIHQALTSRGNAWATYRKLLDESRLSHSAAVEFIHLTARHTQRVADESMRSWDRSVTWLPVLSALPAICPETLSLLVSCHHPNQPSQRTPPSQLRPLLRVPSSGSDSKRSSSYSTFWGSSSSAASTCSSSSSSSSGGNSRRYSSSHSSSDGGGCGSKSHTHQGQSRKSMSMELGRNGPSSSPAAKGQQPKSPNGSIDSPSKDPQRAPPDGPHSSPAAKGQQPRSRKSSSDSPSAKGQQRRSIEGTGDCSSREGNGQGGGAKGGTSLWSGAKLFAYNLVAQAY</sequence>
<feature type="region of interest" description="Disordered" evidence="1">
    <location>
        <begin position="383"/>
        <end position="571"/>
    </location>
</feature>
<protein>
    <submittedName>
        <fullName evidence="2">Uncharacterized protein</fullName>
    </submittedName>
</protein>
<dbReference type="EMBL" id="HBIP01019224">
    <property type="protein sequence ID" value="CAE0496337.1"/>
    <property type="molecule type" value="Transcribed_RNA"/>
</dbReference>
<feature type="compositionally biased region" description="Polar residues" evidence="1">
    <location>
        <begin position="383"/>
        <end position="394"/>
    </location>
</feature>
<feature type="compositionally biased region" description="Basic and acidic residues" evidence="1">
    <location>
        <begin position="44"/>
        <end position="56"/>
    </location>
</feature>
<evidence type="ECO:0000313" key="2">
    <source>
        <dbReference type="EMBL" id="CAE0496337.1"/>
    </source>
</evidence>
<feature type="compositionally biased region" description="Polar residues" evidence="1">
    <location>
        <begin position="18"/>
        <end position="36"/>
    </location>
</feature>
<accession>A0A7S3VPA8</accession>
<gene>
    <name evidence="2" type="ORF">DTER00134_LOCUS11410</name>
</gene>
<feature type="region of interest" description="Disordered" evidence="1">
    <location>
        <begin position="250"/>
        <end position="290"/>
    </location>
</feature>
<proteinExistence type="predicted"/>
<name>A0A7S3VPA8_DUNTE</name>
<dbReference type="PANTHER" id="PTHR36009">
    <property type="match status" value="1"/>
</dbReference>
<feature type="region of interest" description="Disordered" evidence="1">
    <location>
        <begin position="17"/>
        <end position="60"/>
    </location>
</feature>
<feature type="compositionally biased region" description="Polar residues" evidence="1">
    <location>
        <begin position="479"/>
        <end position="500"/>
    </location>
</feature>
<dbReference type="AlphaFoldDB" id="A0A7S3VPA8"/>